<evidence type="ECO:0000313" key="2">
    <source>
        <dbReference type="Proteomes" id="UP000288929"/>
    </source>
</evidence>
<dbReference type="KEGG" id="cpeg:CPELA_08580"/>
<evidence type="ECO:0000313" key="1">
    <source>
        <dbReference type="EMBL" id="QAU52971.1"/>
    </source>
</evidence>
<dbReference type="RefSeq" id="WP_128890870.1">
    <property type="nucleotide sequence ID" value="NZ_BMCX01000002.1"/>
</dbReference>
<accession>A0A410WAI1</accession>
<dbReference type="CDD" id="cd00093">
    <property type="entry name" value="HTH_XRE"/>
    <property type="match status" value="1"/>
</dbReference>
<protein>
    <submittedName>
        <fullName evidence="1">Anaerobic benzoate catabolism transcriptional regulator</fullName>
    </submittedName>
</protein>
<dbReference type="OrthoDB" id="4559617at2"/>
<organism evidence="1 2">
    <name type="scientific">Corynebacterium pelargi</name>
    <dbReference type="NCBI Taxonomy" id="1471400"/>
    <lineage>
        <taxon>Bacteria</taxon>
        <taxon>Bacillati</taxon>
        <taxon>Actinomycetota</taxon>
        <taxon>Actinomycetes</taxon>
        <taxon>Mycobacteriales</taxon>
        <taxon>Corynebacteriaceae</taxon>
        <taxon>Corynebacterium</taxon>
    </lineage>
</organism>
<dbReference type="SMART" id="SM00530">
    <property type="entry name" value="HTH_XRE"/>
    <property type="match status" value="1"/>
</dbReference>
<name>A0A410WAI1_9CORY</name>
<dbReference type="Pfam" id="PF12844">
    <property type="entry name" value="HTH_19"/>
    <property type="match status" value="1"/>
</dbReference>
<dbReference type="GO" id="GO:0003677">
    <property type="term" value="F:DNA binding"/>
    <property type="evidence" value="ECO:0007669"/>
    <property type="project" value="InterPro"/>
</dbReference>
<dbReference type="EMBL" id="CP035299">
    <property type="protein sequence ID" value="QAU52971.1"/>
    <property type="molecule type" value="Genomic_DNA"/>
</dbReference>
<proteinExistence type="predicted"/>
<dbReference type="InterPro" id="IPR050807">
    <property type="entry name" value="TransReg_Diox_bact_type"/>
</dbReference>
<dbReference type="InterPro" id="IPR001387">
    <property type="entry name" value="Cro/C1-type_HTH"/>
</dbReference>
<dbReference type="InterPro" id="IPR010982">
    <property type="entry name" value="Lambda_DNA-bd_dom_sf"/>
</dbReference>
<dbReference type="GO" id="GO:0003700">
    <property type="term" value="F:DNA-binding transcription factor activity"/>
    <property type="evidence" value="ECO:0007669"/>
    <property type="project" value="TreeGrafter"/>
</dbReference>
<dbReference type="Proteomes" id="UP000288929">
    <property type="component" value="Chromosome"/>
</dbReference>
<dbReference type="GO" id="GO:0005829">
    <property type="term" value="C:cytosol"/>
    <property type="evidence" value="ECO:0007669"/>
    <property type="project" value="TreeGrafter"/>
</dbReference>
<dbReference type="PANTHER" id="PTHR46797">
    <property type="entry name" value="HTH-TYPE TRANSCRIPTIONAL REGULATOR"/>
    <property type="match status" value="1"/>
</dbReference>
<keyword evidence="2" id="KW-1185">Reference proteome</keyword>
<dbReference type="Gene3D" id="1.10.260.40">
    <property type="entry name" value="lambda repressor-like DNA-binding domains"/>
    <property type="match status" value="1"/>
</dbReference>
<reference evidence="1 2" key="1">
    <citation type="submission" date="2019-01" db="EMBL/GenBank/DDBJ databases">
        <authorList>
            <person name="Ruckert C."/>
            <person name="Busche T."/>
            <person name="Kalinowski J."/>
        </authorList>
    </citation>
    <scope>NUCLEOTIDE SEQUENCE [LARGE SCALE GENOMIC DNA]</scope>
    <source>
        <strain evidence="1 2">136/3</strain>
    </source>
</reference>
<dbReference type="PANTHER" id="PTHR46797:SF1">
    <property type="entry name" value="METHYLPHOSPHONATE SYNTHASE"/>
    <property type="match status" value="1"/>
</dbReference>
<sequence length="147" mass="16085">MAGERQAWSSYGYVFGRRLQRLRTMRGLSQDRLAELADISRNQISNLERNNNNGNSTSDPTMSTVYTLARALHVPPAALLPNVGEYVTDICPDTADLAVEVVWPNDPTDTLAFDVDHVFFALPGDSPSFALPQGKGEATHPAPEAEQ</sequence>
<dbReference type="PROSITE" id="PS50943">
    <property type="entry name" value="HTH_CROC1"/>
    <property type="match status" value="1"/>
</dbReference>
<dbReference type="AlphaFoldDB" id="A0A410WAI1"/>
<dbReference type="SUPFAM" id="SSF47413">
    <property type="entry name" value="lambda repressor-like DNA-binding domains"/>
    <property type="match status" value="1"/>
</dbReference>
<gene>
    <name evidence="1" type="ORF">CPELA_08580</name>
</gene>